<dbReference type="InterPro" id="IPR038776">
    <property type="entry name" value="C2orf80"/>
</dbReference>
<dbReference type="PROSITE" id="PS50207">
    <property type="entry name" value="CASPASE_P10"/>
    <property type="match status" value="1"/>
</dbReference>
<keyword evidence="3" id="KW-1185">Reference proteome</keyword>
<dbReference type="Pfam" id="PF17718">
    <property type="entry name" value="DUF5563"/>
    <property type="match status" value="1"/>
</dbReference>
<evidence type="ECO:0000313" key="5">
    <source>
        <dbReference type="RefSeq" id="XP_072834298.1"/>
    </source>
</evidence>
<dbReference type="PANTHER" id="PTHR36296:SF1">
    <property type="entry name" value="CHROMOSOME 2 OPEN READING FRAME 80"/>
    <property type="match status" value="1"/>
</dbReference>
<dbReference type="Proteomes" id="UP001652642">
    <property type="component" value="Chromosome 1"/>
</dbReference>
<dbReference type="InParanoid" id="A0A6J0SN00"/>
<dbReference type="GO" id="GO:0004197">
    <property type="term" value="F:cysteine-type endopeptidase activity"/>
    <property type="evidence" value="ECO:0007669"/>
    <property type="project" value="InterPro"/>
</dbReference>
<dbReference type="InterPro" id="IPR002138">
    <property type="entry name" value="Pept_C14_p10"/>
</dbReference>
<dbReference type="AlphaFoldDB" id="A0A6J0SN00"/>
<organism evidence="3 4">
    <name type="scientific">Pogona vitticeps</name>
    <name type="common">central bearded dragon</name>
    <dbReference type="NCBI Taxonomy" id="103695"/>
    <lineage>
        <taxon>Eukaryota</taxon>
        <taxon>Metazoa</taxon>
        <taxon>Chordata</taxon>
        <taxon>Craniata</taxon>
        <taxon>Vertebrata</taxon>
        <taxon>Euteleostomi</taxon>
        <taxon>Lepidosauria</taxon>
        <taxon>Squamata</taxon>
        <taxon>Bifurcata</taxon>
        <taxon>Unidentata</taxon>
        <taxon>Episquamata</taxon>
        <taxon>Toxicofera</taxon>
        <taxon>Iguania</taxon>
        <taxon>Acrodonta</taxon>
        <taxon>Agamidae</taxon>
        <taxon>Amphibolurinae</taxon>
        <taxon>Pogona</taxon>
    </lineage>
</organism>
<dbReference type="RefSeq" id="XP_072834298.1">
    <property type="nucleotide sequence ID" value="XM_072978197.1"/>
</dbReference>
<dbReference type="RefSeq" id="XP_072834304.1">
    <property type="nucleotide sequence ID" value="XM_072978203.1"/>
</dbReference>
<feature type="domain" description="Caspase family p10" evidence="2">
    <location>
        <begin position="109"/>
        <end position="131"/>
    </location>
</feature>
<proteinExistence type="predicted"/>
<dbReference type="CTD" id="128638473"/>
<evidence type="ECO:0000259" key="2">
    <source>
        <dbReference type="PROSITE" id="PS50207"/>
    </source>
</evidence>
<dbReference type="OrthoDB" id="9905607at2759"/>
<dbReference type="RefSeq" id="XP_020636380.1">
    <property type="nucleotide sequence ID" value="XM_020780721.1"/>
</dbReference>
<name>A0A6J0SN00_9SAUR</name>
<evidence type="ECO:0000313" key="6">
    <source>
        <dbReference type="RefSeq" id="XP_072834304.1"/>
    </source>
</evidence>
<gene>
    <name evidence="4" type="primary">CUNH2orf80</name>
    <name evidence="5 6" type="synonym">C1H2orf80</name>
</gene>
<sequence>MPISIERKRLKKEIEKLLGDYVGIKLRENAFDPQGKRQTSFLDDLAHYDLAINLASPWLSDSKAQMPWEKEKVKLPLYHLCTYPNRMEREAMILSSYAGMLMNTIPVEDIIGIYNTGPSAAHWRNSAKGHWIHPCNLSLHPFAMLTAPQAAEHARKQSIKFHRATASRNATRTSKKGMDTK</sequence>
<protein>
    <submittedName>
        <fullName evidence="4 5">Uncharacterized protein C2orf80 homolog</fullName>
    </submittedName>
</protein>
<dbReference type="KEGG" id="pvt:110072397"/>
<feature type="region of interest" description="Disordered" evidence="1">
    <location>
        <begin position="162"/>
        <end position="181"/>
    </location>
</feature>
<evidence type="ECO:0000313" key="4">
    <source>
        <dbReference type="RefSeq" id="XP_020636380.1"/>
    </source>
</evidence>
<dbReference type="PANTHER" id="PTHR36296">
    <property type="entry name" value="GAMMA-CRYSTALLIN A"/>
    <property type="match status" value="1"/>
</dbReference>
<accession>A0A6J0SN00</accession>
<evidence type="ECO:0000313" key="3">
    <source>
        <dbReference type="Proteomes" id="UP001652642"/>
    </source>
</evidence>
<evidence type="ECO:0000256" key="1">
    <source>
        <dbReference type="SAM" id="MobiDB-lite"/>
    </source>
</evidence>
<reference evidence="4" key="1">
    <citation type="submission" date="2025-04" db="UniProtKB">
        <authorList>
            <consortium name="RefSeq"/>
        </authorList>
    </citation>
    <scope>IDENTIFICATION</scope>
</reference>
<reference evidence="3 5" key="2">
    <citation type="submission" date="2025-05" db="UniProtKB">
        <authorList>
            <consortium name="RefSeq"/>
        </authorList>
    </citation>
    <scope>NUCLEOTIDE SEQUENCE [LARGE SCALE GENOMIC DNA]</scope>
</reference>
<dbReference type="GO" id="GO:0006508">
    <property type="term" value="P:proteolysis"/>
    <property type="evidence" value="ECO:0007669"/>
    <property type="project" value="InterPro"/>
</dbReference>